<feature type="active site" description="Proton donor/acceptor" evidence="1">
    <location>
        <position position="89"/>
    </location>
</feature>
<dbReference type="Pfam" id="PF00300">
    <property type="entry name" value="His_Phos_1"/>
    <property type="match status" value="1"/>
</dbReference>
<dbReference type="InterPro" id="IPR013078">
    <property type="entry name" value="His_Pase_superF_clade-1"/>
</dbReference>
<evidence type="ECO:0000256" key="2">
    <source>
        <dbReference type="PIRSR" id="PIRSR613078-2"/>
    </source>
</evidence>
<dbReference type="CDD" id="cd07067">
    <property type="entry name" value="HP_PGM_like"/>
    <property type="match status" value="1"/>
</dbReference>
<evidence type="ECO:0000313" key="3">
    <source>
        <dbReference type="EMBL" id="PZP55110.1"/>
    </source>
</evidence>
<dbReference type="EMBL" id="QFOT01000088">
    <property type="protein sequence ID" value="PZP55110.1"/>
    <property type="molecule type" value="Genomic_DNA"/>
</dbReference>
<evidence type="ECO:0000313" key="4">
    <source>
        <dbReference type="Proteomes" id="UP000249739"/>
    </source>
</evidence>
<dbReference type="AlphaFoldDB" id="A0A2W5FMP3"/>
<dbReference type="InterPro" id="IPR050275">
    <property type="entry name" value="PGM_Phosphatase"/>
</dbReference>
<dbReference type="InterPro" id="IPR029033">
    <property type="entry name" value="His_PPase_superfam"/>
</dbReference>
<dbReference type="SMART" id="SM00855">
    <property type="entry name" value="PGAM"/>
    <property type="match status" value="1"/>
</dbReference>
<comment type="caution">
    <text evidence="3">The sequence shown here is derived from an EMBL/GenBank/DDBJ whole genome shotgun (WGS) entry which is preliminary data.</text>
</comment>
<reference evidence="3 4" key="1">
    <citation type="submission" date="2017-08" db="EMBL/GenBank/DDBJ databases">
        <title>Infants hospitalized years apart are colonized by the same room-sourced microbial strains.</title>
        <authorList>
            <person name="Brooks B."/>
            <person name="Olm M.R."/>
            <person name="Firek B.A."/>
            <person name="Baker R."/>
            <person name="Thomas B.C."/>
            <person name="Morowitz M.J."/>
            <person name="Banfield J.F."/>
        </authorList>
    </citation>
    <scope>NUCLEOTIDE SEQUENCE [LARGE SCALE GENOMIC DNA]</scope>
    <source>
        <strain evidence="3">S2_006_000_R2_64</strain>
    </source>
</reference>
<dbReference type="PANTHER" id="PTHR48100">
    <property type="entry name" value="BROAD-SPECIFICITY PHOSPHATASE YOR283W-RELATED"/>
    <property type="match status" value="1"/>
</dbReference>
<protein>
    <submittedName>
        <fullName evidence="3">Phosphoglycerate mutase</fullName>
    </submittedName>
</protein>
<sequence>MTTTLLIARHGNTFSPGDTPTRVGGRTDLPLVESGQEQARNLGRYLKDRSLIPDLILTSQLKRTKQMAEIIKTEIGAPIETHPLAIFNEIDYGPDENKKEEDVIARLGREAIEKWDKEAIVPDGWLADPEQITRNWQNFANELETGGTTLVITSNGIARFAPAIAQNPEAAASLKISTGALCHLERNQAEWLIKAWNIKPFVI</sequence>
<dbReference type="Gene3D" id="3.40.50.1240">
    <property type="entry name" value="Phosphoglycerate mutase-like"/>
    <property type="match status" value="1"/>
</dbReference>
<feature type="binding site" evidence="2">
    <location>
        <position position="63"/>
    </location>
    <ligand>
        <name>substrate</name>
    </ligand>
</feature>
<feature type="active site" description="Tele-phosphohistidine intermediate" evidence="1">
    <location>
        <position position="10"/>
    </location>
</feature>
<dbReference type="SUPFAM" id="SSF53254">
    <property type="entry name" value="Phosphoglycerate mutase-like"/>
    <property type="match status" value="1"/>
</dbReference>
<name>A0A2W5FMP3_9BACT</name>
<gene>
    <name evidence="3" type="ORF">DI586_07885</name>
</gene>
<dbReference type="Proteomes" id="UP000249739">
    <property type="component" value="Unassembled WGS sequence"/>
</dbReference>
<feature type="binding site" evidence="2">
    <location>
        <begin position="89"/>
        <end position="92"/>
    </location>
    <ligand>
        <name>substrate</name>
    </ligand>
</feature>
<accession>A0A2W5FMP3</accession>
<proteinExistence type="predicted"/>
<organism evidence="3 4">
    <name type="scientific">Micavibrio aeruginosavorus</name>
    <dbReference type="NCBI Taxonomy" id="349221"/>
    <lineage>
        <taxon>Bacteria</taxon>
        <taxon>Pseudomonadati</taxon>
        <taxon>Bdellovibrionota</taxon>
        <taxon>Bdellovibrionia</taxon>
        <taxon>Bdellovibrionales</taxon>
        <taxon>Pseudobdellovibrionaceae</taxon>
        <taxon>Micavibrio</taxon>
    </lineage>
</organism>
<dbReference type="GO" id="GO:0016791">
    <property type="term" value="F:phosphatase activity"/>
    <property type="evidence" value="ECO:0007669"/>
    <property type="project" value="TreeGrafter"/>
</dbReference>
<evidence type="ECO:0000256" key="1">
    <source>
        <dbReference type="PIRSR" id="PIRSR613078-1"/>
    </source>
</evidence>